<evidence type="ECO:0000256" key="1">
    <source>
        <dbReference type="SAM" id="MobiDB-lite"/>
    </source>
</evidence>
<feature type="compositionally biased region" description="Polar residues" evidence="1">
    <location>
        <begin position="351"/>
        <end position="361"/>
    </location>
</feature>
<dbReference type="Proteomes" id="UP000262825">
    <property type="component" value="Unassembled WGS sequence"/>
</dbReference>
<dbReference type="InterPro" id="IPR001005">
    <property type="entry name" value="SANT/Myb"/>
</dbReference>
<proteinExistence type="predicted"/>
<evidence type="ECO:0000259" key="2">
    <source>
        <dbReference type="PROSITE" id="PS50090"/>
    </source>
</evidence>
<feature type="region of interest" description="Disordered" evidence="1">
    <location>
        <begin position="14"/>
        <end position="85"/>
    </location>
</feature>
<feature type="domain" description="Myb-like" evidence="2">
    <location>
        <begin position="82"/>
        <end position="126"/>
    </location>
</feature>
<sequence>MTVYKSSLTASLNPKSIIGRNNNTGGTNSATVPSPPLYPINNPPQIQLNNNNNDPFSESKHTSNNNSDFNTTDSNSNTRIPSSWDPQDDILLRHLKEIKKLGWKEIAQYFTNRTPNACQFRWRRLKSGSLKHKSVASTMELTSSDLENVQVPEKKTIIAPTGLSAGNINTRKNITIRSRSSSLSKQSITNTNTNHNTNQAKTSSIVTTASKFLKPRSCSSTNVLQRPTLSDNNYSYLDGSTNIQDGENIGFIPKVIVKSRRGSCVSLNTSTNTCSTSSNIVLNDNNTKNIALSTPKSRKNSFSSRSRTNSFHMSERRLSVLLTSNNVAAGTSTATNNNNANTGTNSSPNSRRSSFVVTDSNSTPLKSGFFRLRRQSSNLTNNRPIIYNNNSHSSININNTNIATNTATTQQWTKEEEALLLNKTLSVDELDVLLPHKSNKEIHQRLYELRKPSILGSANVYSSSSAIVDDDSSGSSSKSSSPPIFSDSEHQSTSDSTTTTDTTGISGNSQTLVVQQQQQQQQQHRPVYGNFNVSNSTMYQSKQNSLPSLNSIFKEFL</sequence>
<dbReference type="SMART" id="SM00717">
    <property type="entry name" value="SANT"/>
    <property type="match status" value="2"/>
</dbReference>
<evidence type="ECO:0000259" key="3">
    <source>
        <dbReference type="PROSITE" id="PS51294"/>
    </source>
</evidence>
<feature type="region of interest" description="Disordered" evidence="1">
    <location>
        <begin position="290"/>
        <end position="313"/>
    </location>
</feature>
<keyword evidence="5" id="KW-1185">Reference proteome</keyword>
<dbReference type="VEuPathDB" id="FungiDB:SCODWIG_03399"/>
<feature type="compositionally biased region" description="Low complexity" evidence="1">
    <location>
        <begin position="300"/>
        <end position="311"/>
    </location>
</feature>
<accession>A0A376BAB8</accession>
<evidence type="ECO:0000313" key="4">
    <source>
        <dbReference type="EMBL" id="SSD61638.1"/>
    </source>
</evidence>
<evidence type="ECO:0000313" key="5">
    <source>
        <dbReference type="Proteomes" id="UP000262825"/>
    </source>
</evidence>
<dbReference type="AlphaFoldDB" id="A0A376BAB8"/>
<feature type="region of interest" description="Disordered" evidence="1">
    <location>
        <begin position="179"/>
        <end position="198"/>
    </location>
</feature>
<dbReference type="Gene3D" id="1.10.10.60">
    <property type="entry name" value="Homeodomain-like"/>
    <property type="match status" value="1"/>
</dbReference>
<gene>
    <name evidence="4" type="ORF">SCODWIG_03399</name>
</gene>
<dbReference type="Pfam" id="PF13921">
    <property type="entry name" value="Myb_DNA-bind_6"/>
    <property type="match status" value="1"/>
</dbReference>
<feature type="compositionally biased region" description="Low complexity" evidence="1">
    <location>
        <begin position="62"/>
        <end position="78"/>
    </location>
</feature>
<dbReference type="InterPro" id="IPR009057">
    <property type="entry name" value="Homeodomain-like_sf"/>
</dbReference>
<dbReference type="PROSITE" id="PS50090">
    <property type="entry name" value="MYB_LIKE"/>
    <property type="match status" value="1"/>
</dbReference>
<dbReference type="SUPFAM" id="SSF46689">
    <property type="entry name" value="Homeodomain-like"/>
    <property type="match status" value="1"/>
</dbReference>
<feature type="domain" description="HTH myb-type" evidence="3">
    <location>
        <begin position="83"/>
        <end position="130"/>
    </location>
</feature>
<dbReference type="CDD" id="cd00167">
    <property type="entry name" value="SANT"/>
    <property type="match status" value="1"/>
</dbReference>
<protein>
    <submittedName>
        <fullName evidence="4">Uncharacterized protein</fullName>
    </submittedName>
</protein>
<feature type="compositionally biased region" description="Low complexity" evidence="1">
    <location>
        <begin position="465"/>
        <end position="486"/>
    </location>
</feature>
<feature type="compositionally biased region" description="Pro residues" evidence="1">
    <location>
        <begin position="33"/>
        <end position="42"/>
    </location>
</feature>
<dbReference type="PROSITE" id="PS51294">
    <property type="entry name" value="HTH_MYB"/>
    <property type="match status" value="1"/>
</dbReference>
<feature type="region of interest" description="Disordered" evidence="1">
    <location>
        <begin position="465"/>
        <end position="506"/>
    </location>
</feature>
<dbReference type="EMBL" id="UFAJ01000803">
    <property type="protein sequence ID" value="SSD61638.1"/>
    <property type="molecule type" value="Genomic_DNA"/>
</dbReference>
<feature type="compositionally biased region" description="Low complexity" evidence="1">
    <location>
        <begin position="329"/>
        <end position="350"/>
    </location>
</feature>
<reference evidence="5" key="1">
    <citation type="submission" date="2018-06" db="EMBL/GenBank/DDBJ databases">
        <authorList>
            <person name="Guldener U."/>
        </authorList>
    </citation>
    <scope>NUCLEOTIDE SEQUENCE [LARGE SCALE GENOMIC DNA]</scope>
    <source>
        <strain evidence="5">UTAD17</strain>
    </source>
</reference>
<feature type="compositionally biased region" description="Low complexity" evidence="1">
    <location>
        <begin position="493"/>
        <end position="503"/>
    </location>
</feature>
<feature type="compositionally biased region" description="Low complexity" evidence="1">
    <location>
        <begin position="43"/>
        <end position="53"/>
    </location>
</feature>
<feature type="region of interest" description="Disordered" evidence="1">
    <location>
        <begin position="329"/>
        <end position="361"/>
    </location>
</feature>
<organism evidence="4 5">
    <name type="scientific">Saccharomycodes ludwigii</name>
    <dbReference type="NCBI Taxonomy" id="36035"/>
    <lineage>
        <taxon>Eukaryota</taxon>
        <taxon>Fungi</taxon>
        <taxon>Dikarya</taxon>
        <taxon>Ascomycota</taxon>
        <taxon>Saccharomycotina</taxon>
        <taxon>Saccharomycetes</taxon>
        <taxon>Saccharomycodales</taxon>
        <taxon>Saccharomycodaceae</taxon>
        <taxon>Saccharomycodes</taxon>
    </lineage>
</organism>
<name>A0A376BAB8_9ASCO</name>
<dbReference type="InterPro" id="IPR017930">
    <property type="entry name" value="Myb_dom"/>
</dbReference>